<organism evidence="2 3">
    <name type="scientific">Turnera subulata</name>
    <dbReference type="NCBI Taxonomy" id="218843"/>
    <lineage>
        <taxon>Eukaryota</taxon>
        <taxon>Viridiplantae</taxon>
        <taxon>Streptophyta</taxon>
        <taxon>Embryophyta</taxon>
        <taxon>Tracheophyta</taxon>
        <taxon>Spermatophyta</taxon>
        <taxon>Magnoliopsida</taxon>
        <taxon>eudicotyledons</taxon>
        <taxon>Gunneridae</taxon>
        <taxon>Pentapetalae</taxon>
        <taxon>rosids</taxon>
        <taxon>fabids</taxon>
        <taxon>Malpighiales</taxon>
        <taxon>Passifloraceae</taxon>
        <taxon>Turnera</taxon>
    </lineage>
</organism>
<dbReference type="OrthoDB" id="852325at2759"/>
<reference evidence="2" key="1">
    <citation type="submission" date="2022-02" db="EMBL/GenBank/DDBJ databases">
        <authorList>
            <person name="Henning P.M."/>
            <person name="McCubbin A.G."/>
            <person name="Shore J.S."/>
        </authorList>
    </citation>
    <scope>NUCLEOTIDE SEQUENCE</scope>
    <source>
        <strain evidence="2">F60SS</strain>
        <tissue evidence="2">Leaves</tissue>
    </source>
</reference>
<evidence type="ECO:0000259" key="1">
    <source>
        <dbReference type="Pfam" id="PF14111"/>
    </source>
</evidence>
<protein>
    <recommendedName>
        <fullName evidence="1">DUF4283 domain-containing protein</fullName>
    </recommendedName>
</protein>
<evidence type="ECO:0000313" key="2">
    <source>
        <dbReference type="EMBL" id="KAJ4849503.1"/>
    </source>
</evidence>
<dbReference type="EMBL" id="JAKUCV010000587">
    <property type="protein sequence ID" value="KAJ4849503.1"/>
    <property type="molecule type" value="Genomic_DNA"/>
</dbReference>
<sequence>MQTISSLWSVKKGLQISELEKNLFMFRFRNARDKGKILAGEPWHFDRQVLVLKSIEGYELPSSIELHTTPFWVQIRDLPFDYRDPDIAEVIGRRLGSVMEMVRNEMEIQLLLPHIESRFAIQGLRFVVAFNARLDCVLDSAQKLPIARTA</sequence>
<dbReference type="Pfam" id="PF14111">
    <property type="entry name" value="DUF4283"/>
    <property type="match status" value="1"/>
</dbReference>
<accession>A0A9Q0GH22</accession>
<feature type="domain" description="DUF4283" evidence="1">
    <location>
        <begin position="3"/>
        <end position="53"/>
    </location>
</feature>
<comment type="caution">
    <text evidence="2">The sequence shown here is derived from an EMBL/GenBank/DDBJ whole genome shotgun (WGS) entry which is preliminary data.</text>
</comment>
<dbReference type="AlphaFoldDB" id="A0A9Q0GH22"/>
<dbReference type="Proteomes" id="UP001141552">
    <property type="component" value="Unassembled WGS sequence"/>
</dbReference>
<dbReference type="InterPro" id="IPR025558">
    <property type="entry name" value="DUF4283"/>
</dbReference>
<evidence type="ECO:0000313" key="3">
    <source>
        <dbReference type="Proteomes" id="UP001141552"/>
    </source>
</evidence>
<name>A0A9Q0GH22_9ROSI</name>
<reference evidence="2" key="2">
    <citation type="journal article" date="2023" name="Plants (Basel)">
        <title>Annotation of the Turnera subulata (Passifloraceae) Draft Genome Reveals the S-Locus Evolved after the Divergence of Turneroideae from Passifloroideae in a Stepwise Manner.</title>
        <authorList>
            <person name="Henning P.M."/>
            <person name="Roalson E.H."/>
            <person name="Mir W."/>
            <person name="McCubbin A.G."/>
            <person name="Shore J.S."/>
        </authorList>
    </citation>
    <scope>NUCLEOTIDE SEQUENCE</scope>
    <source>
        <strain evidence="2">F60SS</strain>
    </source>
</reference>
<dbReference type="InterPro" id="IPR040256">
    <property type="entry name" value="At4g02000-like"/>
</dbReference>
<dbReference type="PANTHER" id="PTHR31286:SF167">
    <property type="entry name" value="OS09G0268800 PROTEIN"/>
    <property type="match status" value="1"/>
</dbReference>
<dbReference type="PANTHER" id="PTHR31286">
    <property type="entry name" value="GLYCINE-RICH CELL WALL STRUCTURAL PROTEIN 1.8-LIKE"/>
    <property type="match status" value="1"/>
</dbReference>
<gene>
    <name evidence="2" type="ORF">Tsubulata_005815</name>
</gene>
<keyword evidence="3" id="KW-1185">Reference proteome</keyword>
<proteinExistence type="predicted"/>